<name>H0X9W9_OTOGA</name>
<reference evidence="4" key="3">
    <citation type="submission" date="2025-09" db="UniProtKB">
        <authorList>
            <consortium name="Ensembl"/>
        </authorList>
    </citation>
    <scope>IDENTIFICATION</scope>
</reference>
<dbReference type="PANTHER" id="PTHR14037">
    <property type="entry name" value="MAMMAGLOBIN-RELATED"/>
    <property type="match status" value="1"/>
</dbReference>
<dbReference type="CDD" id="cd00633">
    <property type="entry name" value="Secretoglobin"/>
    <property type="match status" value="1"/>
</dbReference>
<dbReference type="HOGENOM" id="CLU_161063_0_0_1"/>
<evidence type="ECO:0000256" key="1">
    <source>
        <dbReference type="ARBA" id="ARBA00004613"/>
    </source>
</evidence>
<dbReference type="Pfam" id="PF01099">
    <property type="entry name" value="Uteroglobin"/>
    <property type="match status" value="1"/>
</dbReference>
<dbReference type="InParanoid" id="H0X9W9"/>
<protein>
    <submittedName>
        <fullName evidence="4">Secretoglobin family 2A member 1</fullName>
    </submittedName>
</protein>
<dbReference type="eggNOG" id="ENOG502TE5J">
    <property type="taxonomic scope" value="Eukaryota"/>
</dbReference>
<proteinExistence type="predicted"/>
<dbReference type="STRING" id="30611.ENSOGAP00000012389"/>
<dbReference type="InterPro" id="IPR035960">
    <property type="entry name" value="Secretoglobin_sf"/>
</dbReference>
<dbReference type="Ensembl" id="ENSOGAT00000013834.2">
    <property type="protein sequence ID" value="ENSOGAP00000012389.2"/>
    <property type="gene ID" value="ENSOGAG00000013831.2"/>
</dbReference>
<evidence type="ECO:0000256" key="2">
    <source>
        <dbReference type="ARBA" id="ARBA00022525"/>
    </source>
</evidence>
<dbReference type="EMBL" id="AAQR03147792">
    <property type="status" value="NOT_ANNOTATED_CDS"/>
    <property type="molecule type" value="Genomic_DNA"/>
</dbReference>
<dbReference type="GO" id="GO:0005615">
    <property type="term" value="C:extracellular space"/>
    <property type="evidence" value="ECO:0007669"/>
    <property type="project" value="Ensembl"/>
</dbReference>
<organism evidence="4 5">
    <name type="scientific">Otolemur garnettii</name>
    <name type="common">Small-eared galago</name>
    <name type="synonym">Garnett's greater bushbaby</name>
    <dbReference type="NCBI Taxonomy" id="30611"/>
    <lineage>
        <taxon>Eukaryota</taxon>
        <taxon>Metazoa</taxon>
        <taxon>Chordata</taxon>
        <taxon>Craniata</taxon>
        <taxon>Vertebrata</taxon>
        <taxon>Euteleostomi</taxon>
        <taxon>Mammalia</taxon>
        <taxon>Eutheria</taxon>
        <taxon>Euarchontoglires</taxon>
        <taxon>Primates</taxon>
        <taxon>Strepsirrhini</taxon>
        <taxon>Lorisiformes</taxon>
        <taxon>Galagidae</taxon>
        <taxon>Otolemur</taxon>
    </lineage>
</organism>
<accession>H0X9W9</accession>
<dbReference type="GeneTree" id="ENSGT00390000013802"/>
<evidence type="ECO:0000256" key="3">
    <source>
        <dbReference type="SAM" id="SignalP"/>
    </source>
</evidence>
<feature type="signal peptide" evidence="3">
    <location>
        <begin position="1"/>
        <end position="18"/>
    </location>
</feature>
<dbReference type="SUPFAM" id="SSF48201">
    <property type="entry name" value="Uteroglobin-like"/>
    <property type="match status" value="1"/>
</dbReference>
<sequence length="95" mass="10592">MKLLTVLLLAALPLCCSAGSGCQLLEDVINKTINPAVSMPEYKSVLYEFTNGETDNEAVEEFKECFLNQSNETLENIGILMQIIYGSKFCQQKHN</sequence>
<keyword evidence="5" id="KW-1185">Reference proteome</keyword>
<keyword evidence="3" id="KW-0732">Signal</keyword>
<evidence type="ECO:0000313" key="4">
    <source>
        <dbReference type="Ensembl" id="ENSOGAP00000012389.2"/>
    </source>
</evidence>
<dbReference type="PROSITE" id="PS51311">
    <property type="entry name" value="SCGB"/>
    <property type="match status" value="1"/>
</dbReference>
<reference evidence="5" key="1">
    <citation type="submission" date="2011-03" db="EMBL/GenBank/DDBJ databases">
        <title>Version 3 of the genome sequence of Otolemur garnettii (Bushbaby).</title>
        <authorList>
            <consortium name="The Broad Institute Genome Sequencing Platform"/>
            <person name="Di Palma F."/>
            <person name="Johnson J."/>
            <person name="Lander E.S."/>
            <person name="Lindblad-Toh K."/>
            <person name="Jaffe D.B."/>
            <person name="Gnerre S."/>
            <person name="MacCallum I."/>
            <person name="Przybylski D."/>
            <person name="Ribeiro F.J."/>
            <person name="Burton J.N."/>
            <person name="Walker B.J."/>
            <person name="Sharpe T."/>
            <person name="Hall G."/>
        </authorList>
    </citation>
    <scope>NUCLEOTIDE SEQUENCE [LARGE SCALE GENOMIC DNA]</scope>
</reference>
<dbReference type="GO" id="GO:0030521">
    <property type="term" value="P:androgen receptor signaling pathway"/>
    <property type="evidence" value="ECO:0007669"/>
    <property type="project" value="Ensembl"/>
</dbReference>
<feature type="chain" id="PRO_5003545338" evidence="3">
    <location>
        <begin position="19"/>
        <end position="95"/>
    </location>
</feature>
<dbReference type="PROSITE" id="PS51257">
    <property type="entry name" value="PROKAR_LIPOPROTEIN"/>
    <property type="match status" value="1"/>
</dbReference>
<reference evidence="4" key="2">
    <citation type="submission" date="2025-08" db="UniProtKB">
        <authorList>
            <consortium name="Ensembl"/>
        </authorList>
    </citation>
    <scope>IDENTIFICATION</scope>
</reference>
<dbReference type="OMA" id="LPLYCFA"/>
<dbReference type="AlphaFoldDB" id="H0X9W9"/>
<dbReference type="InterPro" id="IPR016126">
    <property type="entry name" value="Secretoglobin"/>
</dbReference>
<dbReference type="FunCoup" id="H0X9W9">
    <property type="interactions" value="312"/>
</dbReference>
<evidence type="ECO:0000313" key="5">
    <source>
        <dbReference type="Proteomes" id="UP000005225"/>
    </source>
</evidence>
<keyword evidence="2" id="KW-0964">Secreted</keyword>
<comment type="subcellular location">
    <subcellularLocation>
        <location evidence="1">Secreted</location>
    </subcellularLocation>
</comment>
<dbReference type="Proteomes" id="UP000005225">
    <property type="component" value="Unassembled WGS sequence"/>
</dbReference>
<gene>
    <name evidence="4" type="primary">LOC100945824</name>
</gene>
<dbReference type="PANTHER" id="PTHR14037:SF4">
    <property type="entry name" value="MAMMAGLOBIN-B"/>
    <property type="match status" value="1"/>
</dbReference>